<accession>A0A918PYM7</accession>
<gene>
    <name evidence="1" type="ORF">GCM10011273_08830</name>
</gene>
<reference evidence="1" key="2">
    <citation type="submission" date="2020-09" db="EMBL/GenBank/DDBJ databases">
        <authorList>
            <person name="Sun Q."/>
            <person name="Kim S."/>
        </authorList>
    </citation>
    <scope>NUCLEOTIDE SEQUENCE</scope>
    <source>
        <strain evidence="1">KCTC 32296</strain>
    </source>
</reference>
<evidence type="ECO:0000313" key="1">
    <source>
        <dbReference type="EMBL" id="GGZ25657.1"/>
    </source>
</evidence>
<dbReference type="EMBL" id="BMZB01000001">
    <property type="protein sequence ID" value="GGZ25657.1"/>
    <property type="molecule type" value="Genomic_DNA"/>
</dbReference>
<protein>
    <submittedName>
        <fullName evidence="1">Uncharacterized protein</fullName>
    </submittedName>
</protein>
<dbReference type="Proteomes" id="UP000662572">
    <property type="component" value="Unassembled WGS sequence"/>
</dbReference>
<sequence length="88" mass="9383">MNKTGSDNRIKLAQFAQAEIIGRKIFQPQTKIAFCHGQQIVQDGGPGTFVDVVKSGSKLGHCALSLNEAADYPCGPVGGKLKPDEKIN</sequence>
<organism evidence="1 2">
    <name type="scientific">Asticcacaulis endophyticus</name>
    <dbReference type="NCBI Taxonomy" id="1395890"/>
    <lineage>
        <taxon>Bacteria</taxon>
        <taxon>Pseudomonadati</taxon>
        <taxon>Pseudomonadota</taxon>
        <taxon>Alphaproteobacteria</taxon>
        <taxon>Caulobacterales</taxon>
        <taxon>Caulobacteraceae</taxon>
        <taxon>Asticcacaulis</taxon>
    </lineage>
</organism>
<dbReference type="AlphaFoldDB" id="A0A918PYM7"/>
<keyword evidence="2" id="KW-1185">Reference proteome</keyword>
<proteinExistence type="predicted"/>
<comment type="caution">
    <text evidence="1">The sequence shown here is derived from an EMBL/GenBank/DDBJ whole genome shotgun (WGS) entry which is preliminary data.</text>
</comment>
<evidence type="ECO:0000313" key="2">
    <source>
        <dbReference type="Proteomes" id="UP000662572"/>
    </source>
</evidence>
<name>A0A918PYM7_9CAUL</name>
<reference evidence="1" key="1">
    <citation type="journal article" date="2014" name="Int. J. Syst. Evol. Microbiol.">
        <title>Complete genome sequence of Corynebacterium casei LMG S-19264T (=DSM 44701T), isolated from a smear-ripened cheese.</title>
        <authorList>
            <consortium name="US DOE Joint Genome Institute (JGI-PGF)"/>
            <person name="Walter F."/>
            <person name="Albersmeier A."/>
            <person name="Kalinowski J."/>
            <person name="Ruckert C."/>
        </authorList>
    </citation>
    <scope>NUCLEOTIDE SEQUENCE</scope>
    <source>
        <strain evidence="1">KCTC 32296</strain>
    </source>
</reference>